<evidence type="ECO:0000313" key="11">
    <source>
        <dbReference type="EMBL" id="THF58612.1"/>
    </source>
</evidence>
<accession>A0A4S4AH71</accession>
<dbReference type="Gene3D" id="3.30.2010.10">
    <property type="entry name" value="Metalloproteases ('zincins'), catalytic domain"/>
    <property type="match status" value="1"/>
</dbReference>
<dbReference type="InterPro" id="IPR030873">
    <property type="entry name" value="Protease_BepA"/>
</dbReference>
<dbReference type="OrthoDB" id="9810445at2"/>
<feature type="domain" description="Peptidase M48" evidence="10">
    <location>
        <begin position="64"/>
        <end position="249"/>
    </location>
</feature>
<evidence type="ECO:0000256" key="1">
    <source>
        <dbReference type="ARBA" id="ARBA00001947"/>
    </source>
</evidence>
<keyword evidence="7" id="KW-0862">Zinc</keyword>
<keyword evidence="6" id="KW-0378">Hydrolase</keyword>
<dbReference type="InterPro" id="IPR051156">
    <property type="entry name" value="Mito/Outer_Membr_Metalloprot"/>
</dbReference>
<dbReference type="InterPro" id="IPR001915">
    <property type="entry name" value="Peptidase_M48"/>
</dbReference>
<dbReference type="SUPFAM" id="SSF48452">
    <property type="entry name" value="TPR-like"/>
    <property type="match status" value="1"/>
</dbReference>
<proteinExistence type="inferred from homology"/>
<dbReference type="Pfam" id="PF01435">
    <property type="entry name" value="Peptidase_M48"/>
    <property type="match status" value="1"/>
</dbReference>
<evidence type="ECO:0000256" key="4">
    <source>
        <dbReference type="ARBA" id="ARBA00022729"/>
    </source>
</evidence>
<dbReference type="PANTHER" id="PTHR22726">
    <property type="entry name" value="METALLOENDOPEPTIDASE OMA1"/>
    <property type="match status" value="1"/>
</dbReference>
<organism evidence="11 12">
    <name type="scientific">Pseudothauera rhizosphaerae</name>
    <dbReference type="NCBI Taxonomy" id="2565932"/>
    <lineage>
        <taxon>Bacteria</taxon>
        <taxon>Pseudomonadati</taxon>
        <taxon>Pseudomonadota</taxon>
        <taxon>Betaproteobacteria</taxon>
        <taxon>Rhodocyclales</taxon>
        <taxon>Zoogloeaceae</taxon>
        <taxon>Pseudothauera</taxon>
    </lineage>
</organism>
<dbReference type="GO" id="GO:0051603">
    <property type="term" value="P:proteolysis involved in protein catabolic process"/>
    <property type="evidence" value="ECO:0007669"/>
    <property type="project" value="TreeGrafter"/>
</dbReference>
<evidence type="ECO:0000256" key="2">
    <source>
        <dbReference type="ARBA" id="ARBA00022670"/>
    </source>
</evidence>
<comment type="cofactor">
    <cofactor evidence="1">
        <name>Zn(2+)</name>
        <dbReference type="ChEBI" id="CHEBI:29105"/>
    </cofactor>
</comment>
<reference evidence="11 12" key="1">
    <citation type="submission" date="2019-04" db="EMBL/GenBank/DDBJ databases">
        <title>Azoarcus rhizosphaerae sp. nov. isolated from rhizosphere of Ficus religiosa.</title>
        <authorList>
            <person name="Lin S.-Y."/>
            <person name="Hameed A."/>
            <person name="Hsu Y.-H."/>
            <person name="Young C.-C."/>
        </authorList>
    </citation>
    <scope>NUCLEOTIDE SEQUENCE [LARGE SCALE GENOMIC DNA]</scope>
    <source>
        <strain evidence="11 12">CC-YHH848</strain>
    </source>
</reference>
<dbReference type="PANTHER" id="PTHR22726:SF1">
    <property type="entry name" value="METALLOENDOPEPTIDASE OMA1, MITOCHONDRIAL"/>
    <property type="match status" value="1"/>
</dbReference>
<keyword evidence="12" id="KW-1185">Reference proteome</keyword>
<keyword evidence="3" id="KW-0479">Metal-binding</keyword>
<keyword evidence="4 9" id="KW-0732">Signal</keyword>
<dbReference type="GO" id="GO:0004222">
    <property type="term" value="F:metalloendopeptidase activity"/>
    <property type="evidence" value="ECO:0007669"/>
    <property type="project" value="InterPro"/>
</dbReference>
<comment type="caution">
    <text evidence="11">The sequence shown here is derived from an EMBL/GenBank/DDBJ whole genome shotgun (WGS) entry which is preliminary data.</text>
</comment>
<keyword evidence="8" id="KW-0482">Metalloprotease</keyword>
<evidence type="ECO:0000256" key="9">
    <source>
        <dbReference type="SAM" id="SignalP"/>
    </source>
</evidence>
<protein>
    <submittedName>
        <fullName evidence="11">M48 family metallopeptidase</fullName>
    </submittedName>
</protein>
<dbReference type="CDD" id="cd07333">
    <property type="entry name" value="M48C_bepA_like"/>
    <property type="match status" value="1"/>
</dbReference>
<name>A0A4S4AH71_9RHOO</name>
<dbReference type="InterPro" id="IPR011990">
    <property type="entry name" value="TPR-like_helical_dom_sf"/>
</dbReference>
<dbReference type="Gene3D" id="1.25.40.10">
    <property type="entry name" value="Tetratricopeptide repeat domain"/>
    <property type="match status" value="1"/>
</dbReference>
<evidence type="ECO:0000256" key="8">
    <source>
        <dbReference type="ARBA" id="ARBA00023049"/>
    </source>
</evidence>
<dbReference type="GO" id="GO:0046872">
    <property type="term" value="F:metal ion binding"/>
    <property type="evidence" value="ECO:0007669"/>
    <property type="project" value="UniProtKB-KW"/>
</dbReference>
<feature type="chain" id="PRO_5020599999" evidence="9">
    <location>
        <begin position="21"/>
        <end position="476"/>
    </location>
</feature>
<evidence type="ECO:0000313" key="12">
    <source>
        <dbReference type="Proteomes" id="UP000307956"/>
    </source>
</evidence>
<gene>
    <name evidence="11" type="ORF">E6O51_16605</name>
</gene>
<feature type="signal peptide" evidence="9">
    <location>
        <begin position="1"/>
        <end position="20"/>
    </location>
</feature>
<evidence type="ECO:0000259" key="10">
    <source>
        <dbReference type="Pfam" id="PF01435"/>
    </source>
</evidence>
<evidence type="ECO:0000256" key="7">
    <source>
        <dbReference type="ARBA" id="ARBA00022833"/>
    </source>
</evidence>
<dbReference type="AlphaFoldDB" id="A0A4S4AH71"/>
<evidence type="ECO:0000256" key="6">
    <source>
        <dbReference type="ARBA" id="ARBA00022801"/>
    </source>
</evidence>
<dbReference type="HAMAP" id="MF_00997">
    <property type="entry name" value="Protease_BepA"/>
    <property type="match status" value="1"/>
</dbReference>
<dbReference type="Pfam" id="PF14559">
    <property type="entry name" value="TPR_19"/>
    <property type="match status" value="1"/>
</dbReference>
<evidence type="ECO:0000256" key="5">
    <source>
        <dbReference type="ARBA" id="ARBA00022764"/>
    </source>
</evidence>
<keyword evidence="2" id="KW-0645">Protease</keyword>
<keyword evidence="5" id="KW-0574">Periplasm</keyword>
<dbReference type="EMBL" id="SSOD01000015">
    <property type="protein sequence ID" value="THF58612.1"/>
    <property type="molecule type" value="Genomic_DNA"/>
</dbReference>
<evidence type="ECO:0000256" key="3">
    <source>
        <dbReference type="ARBA" id="ARBA00022723"/>
    </source>
</evidence>
<sequence length="476" mass="51729">MMRRTLALVLSFALAFPVSAVDLPDLGDVAASELSPLTERRIGRSIMQDIRARDPAWLDDPEVEDYLEGLGRRLAAASPNPQQSLEFFAIRDRTLNAFALPGGYIGVHTGLILAAESESELASVLGHEISHVTQRHIAQLVGKQSQASMVMLASVLLAILAARSNSQVSEAALAAGQAGALQSQLGYTRELEQEADRVGLQTLERAGFDVRGMPSFFERLQRAGRLYENDAPDYLRTHPLTTSRIADMGNRVSQMRYRQVVDSSGFRFVRAKLRAASGMPLDTLKALEVQAANDSADAAARYALARAQLRAGKVEEARRGAQALLAEETSPFVATLAAEAELAARQPAAAIGILRKAHTAHPSSRSLRYALADALLAGEQADEAAALAREGLQSRSEDLRLWQTLARANAALGKRAAQHRAQAEVYTLQGALPAAIEQLEIGRRAGDADFYELSAMDARLRELKALHDEERRQRQQ</sequence>
<dbReference type="RefSeq" id="WP_136386126.1">
    <property type="nucleotide sequence ID" value="NZ_SSOD01000015.1"/>
</dbReference>
<dbReference type="GO" id="GO:0016020">
    <property type="term" value="C:membrane"/>
    <property type="evidence" value="ECO:0007669"/>
    <property type="project" value="InterPro"/>
</dbReference>
<dbReference type="Proteomes" id="UP000307956">
    <property type="component" value="Unassembled WGS sequence"/>
</dbReference>